<gene>
    <name evidence="1" type="ORF">DP115_04795</name>
</gene>
<name>A0ABX1M575_9CYAN</name>
<comment type="caution">
    <text evidence="1">The sequence shown here is derived from an EMBL/GenBank/DDBJ whole genome shotgun (WGS) entry which is preliminary data.</text>
</comment>
<keyword evidence="2" id="KW-1185">Reference proteome</keyword>
<evidence type="ECO:0000313" key="1">
    <source>
        <dbReference type="EMBL" id="NMF62144.1"/>
    </source>
</evidence>
<sequence>MLITKRIAVTLTRKAYCLAGVPFHFRVDANIQHLPPLRATVYTQVIELPKIVGKPHPALLGIPHARCYGRHVMFLCFPPKTAKSSQRRAKSCLSGEQRWIHRNALALLIKEREKF</sequence>
<organism evidence="1 2">
    <name type="scientific">Brasilonema octagenarum UFV-OR1</name>
    <dbReference type="NCBI Taxonomy" id="417115"/>
    <lineage>
        <taxon>Bacteria</taxon>
        <taxon>Bacillati</taxon>
        <taxon>Cyanobacteriota</taxon>
        <taxon>Cyanophyceae</taxon>
        <taxon>Nostocales</taxon>
        <taxon>Scytonemataceae</taxon>
        <taxon>Brasilonema</taxon>
        <taxon>Octagenarum group</taxon>
    </lineage>
</organism>
<accession>A0ABX1M575</accession>
<evidence type="ECO:0000313" key="2">
    <source>
        <dbReference type="Proteomes" id="UP000762253"/>
    </source>
</evidence>
<dbReference type="Proteomes" id="UP000762253">
    <property type="component" value="Unassembled WGS sequence"/>
</dbReference>
<reference evidence="1 2" key="1">
    <citation type="submission" date="2018-06" db="EMBL/GenBank/DDBJ databases">
        <title>Comparative genomics of Brasilonema spp. strains.</title>
        <authorList>
            <person name="Alvarenga D.O."/>
            <person name="Fiore M.F."/>
            <person name="Varani A.M."/>
        </authorList>
    </citation>
    <scope>NUCLEOTIDE SEQUENCE [LARGE SCALE GENOMIC DNA]</scope>
    <source>
        <strain evidence="1 2">UFV-OR1</strain>
    </source>
</reference>
<dbReference type="EMBL" id="QMEC01000012">
    <property type="protein sequence ID" value="NMF62144.1"/>
    <property type="molecule type" value="Genomic_DNA"/>
</dbReference>
<proteinExistence type="predicted"/>
<protein>
    <submittedName>
        <fullName evidence="1">Uncharacterized protein</fullName>
    </submittedName>
</protein>